<dbReference type="PANTHER" id="PTHR13312">
    <property type="entry name" value="HIV-INDUCED PROTEIN-7-LIKE PROTEASE"/>
    <property type="match status" value="1"/>
</dbReference>
<dbReference type="GO" id="GO:0036503">
    <property type="term" value="P:ERAD pathway"/>
    <property type="evidence" value="ECO:0007669"/>
    <property type="project" value="TreeGrafter"/>
</dbReference>
<dbReference type="AlphaFoldDB" id="A0AA88GRB3"/>
<evidence type="ECO:0000256" key="5">
    <source>
        <dbReference type="ARBA" id="ARBA00022807"/>
    </source>
</evidence>
<dbReference type="RefSeq" id="XP_044551447.1">
    <property type="nucleotide sequence ID" value="XM_044691132.1"/>
</dbReference>
<dbReference type="PANTHER" id="PTHR13312:SF0">
    <property type="entry name" value="UBIQUITIN THIOESTERASE OTU1"/>
    <property type="match status" value="1"/>
</dbReference>
<dbReference type="InterPro" id="IPR038765">
    <property type="entry name" value="Papain-like_cys_pep_sf"/>
</dbReference>
<evidence type="ECO:0000313" key="8">
    <source>
        <dbReference type="EMBL" id="KAG2387455.1"/>
    </source>
</evidence>
<dbReference type="GO" id="GO:0030968">
    <property type="term" value="P:endoplasmic reticulum unfolded protein response"/>
    <property type="evidence" value="ECO:0007669"/>
    <property type="project" value="TreeGrafter"/>
</dbReference>
<gene>
    <name evidence="8" type="ORF">C9374_001787</name>
</gene>
<dbReference type="EMBL" id="PYSW02000013">
    <property type="protein sequence ID" value="KAG2387455.1"/>
    <property type="molecule type" value="Genomic_DNA"/>
</dbReference>
<dbReference type="GO" id="GO:0005634">
    <property type="term" value="C:nucleus"/>
    <property type="evidence" value="ECO:0007669"/>
    <property type="project" value="TreeGrafter"/>
</dbReference>
<dbReference type="Proteomes" id="UP000816034">
    <property type="component" value="Unassembled WGS sequence"/>
</dbReference>
<evidence type="ECO:0000259" key="7">
    <source>
        <dbReference type="PROSITE" id="PS50802"/>
    </source>
</evidence>
<evidence type="ECO:0000256" key="1">
    <source>
        <dbReference type="ARBA" id="ARBA00000707"/>
    </source>
</evidence>
<dbReference type="GO" id="GO:0004843">
    <property type="term" value="F:cysteine-type deubiquitinase activity"/>
    <property type="evidence" value="ECO:0007669"/>
    <property type="project" value="UniProtKB-UniRule"/>
</dbReference>
<sequence length="279" mass="31223">MKFRVSLPQSAPIVIDLPQLQSDTTTTLDDLINSLVMHDSIPTSLKQCALSLKVGFPPQKLDLIKYGSSSLKDLKIANGEKIIIEEDTGSSGKIVKGTIVGPYVPPSTNVGYFVRRKQPSDNSCLFHSLSYVLNGKNNGKVKELREICAHYVAENPKVYTTEFLGMRNIEYANWILHEDTWGGAIEVSILSAYYKVRVIAFDTTTCREDVYGSDHDEYTAMALIIYTGDHYDALCLNPHGEEGSPDKDIVLFNVKDVNILGKARAYVQEEHKKFLSRRK</sequence>
<keyword evidence="5 6" id="KW-0788">Thiol protease</keyword>
<name>A0AA88GRB3_NAELO</name>
<proteinExistence type="predicted"/>
<reference evidence="8 9" key="1">
    <citation type="journal article" date="2018" name="BMC Genomics">
        <title>The genome of Naegleria lovaniensis, the basis for a comparative approach to unravel pathogenicity factors of the human pathogenic amoeba N. fowleri.</title>
        <authorList>
            <person name="Liechti N."/>
            <person name="Schurch N."/>
            <person name="Bruggmann R."/>
            <person name="Wittwer M."/>
        </authorList>
    </citation>
    <scope>NUCLEOTIDE SEQUENCE [LARGE SCALE GENOMIC DNA]</scope>
    <source>
        <strain evidence="8 9">ATCC 30569</strain>
    </source>
</reference>
<protein>
    <recommendedName>
        <fullName evidence="6">Ubiquitin thioesterase OTU</fullName>
        <ecNumber evidence="6">3.4.19.12</ecNumber>
    </recommendedName>
</protein>
<feature type="domain" description="OTU" evidence="7">
    <location>
        <begin position="113"/>
        <end position="237"/>
    </location>
</feature>
<evidence type="ECO:0000256" key="3">
    <source>
        <dbReference type="ARBA" id="ARBA00022786"/>
    </source>
</evidence>
<dbReference type="SUPFAM" id="SSF54001">
    <property type="entry name" value="Cysteine proteinases"/>
    <property type="match status" value="1"/>
</dbReference>
<accession>A0AA88GRB3</accession>
<organism evidence="8 9">
    <name type="scientific">Naegleria lovaniensis</name>
    <name type="common">Amoeba</name>
    <dbReference type="NCBI Taxonomy" id="51637"/>
    <lineage>
        <taxon>Eukaryota</taxon>
        <taxon>Discoba</taxon>
        <taxon>Heterolobosea</taxon>
        <taxon>Tetramitia</taxon>
        <taxon>Eutetramitia</taxon>
        <taxon>Vahlkampfiidae</taxon>
        <taxon>Naegleria</taxon>
    </lineage>
</organism>
<keyword evidence="4 6" id="KW-0378">Hydrolase</keyword>
<evidence type="ECO:0000256" key="2">
    <source>
        <dbReference type="ARBA" id="ARBA00022670"/>
    </source>
</evidence>
<dbReference type="CDD" id="cd22745">
    <property type="entry name" value="OTU_OTU1"/>
    <property type="match status" value="1"/>
</dbReference>
<evidence type="ECO:0000313" key="9">
    <source>
        <dbReference type="Proteomes" id="UP000816034"/>
    </source>
</evidence>
<comment type="function">
    <text evidence="6">Hydrolase that can remove conjugated ubiquitin from proteins and may therefore play an important regulatory role at the level of protein turnover by preventing degradation.</text>
</comment>
<evidence type="ECO:0000256" key="4">
    <source>
        <dbReference type="ARBA" id="ARBA00022801"/>
    </source>
</evidence>
<dbReference type="GeneID" id="68094243"/>
<dbReference type="EC" id="3.4.19.12" evidence="6"/>
<comment type="catalytic activity">
    <reaction evidence="1 6">
        <text>Thiol-dependent hydrolysis of ester, thioester, amide, peptide and isopeptide bonds formed by the C-terminal Gly of ubiquitin (a 76-residue protein attached to proteins as an intracellular targeting signal).</text>
        <dbReference type="EC" id="3.4.19.12"/>
    </reaction>
</comment>
<dbReference type="InterPro" id="IPR048857">
    <property type="entry name" value="OTU1_Ubl"/>
</dbReference>
<dbReference type="Pfam" id="PF02338">
    <property type="entry name" value="OTU"/>
    <property type="match status" value="1"/>
</dbReference>
<keyword evidence="2" id="KW-0645">Protease</keyword>
<comment type="subcellular location">
    <subcellularLocation>
        <location evidence="6">Cytoplasm</location>
    </subcellularLocation>
</comment>
<dbReference type="PROSITE" id="PS50802">
    <property type="entry name" value="OTU"/>
    <property type="match status" value="1"/>
</dbReference>
<keyword evidence="6" id="KW-0963">Cytoplasm</keyword>
<dbReference type="Gene3D" id="3.90.70.80">
    <property type="match status" value="1"/>
</dbReference>
<dbReference type="InterPro" id="IPR003323">
    <property type="entry name" value="OTU_dom"/>
</dbReference>
<comment type="caution">
    <text evidence="8">The sequence shown here is derived from an EMBL/GenBank/DDBJ whole genome shotgun (WGS) entry which is preliminary data.</text>
</comment>
<dbReference type="Pfam" id="PF21403">
    <property type="entry name" value="OTU1_UBXL"/>
    <property type="match status" value="1"/>
</dbReference>
<dbReference type="GO" id="GO:0016579">
    <property type="term" value="P:protein deubiquitination"/>
    <property type="evidence" value="ECO:0007669"/>
    <property type="project" value="TreeGrafter"/>
</dbReference>
<keyword evidence="3 6" id="KW-0833">Ubl conjugation pathway</keyword>
<evidence type="ECO:0000256" key="6">
    <source>
        <dbReference type="RuleBase" id="RU367104"/>
    </source>
</evidence>
<keyword evidence="9" id="KW-1185">Reference proteome</keyword>
<dbReference type="Gene3D" id="3.10.20.90">
    <property type="entry name" value="Phosphatidylinositol 3-kinase Catalytic Subunit, Chain A, domain 1"/>
    <property type="match status" value="1"/>
</dbReference>
<dbReference type="GO" id="GO:0005829">
    <property type="term" value="C:cytosol"/>
    <property type="evidence" value="ECO:0007669"/>
    <property type="project" value="TreeGrafter"/>
</dbReference>